<reference evidence="2 3" key="1">
    <citation type="submission" date="2014-05" db="EMBL/GenBank/DDBJ databases">
        <title>Novel Listeriaceae from food processing environments.</title>
        <authorList>
            <person name="den Bakker H.C."/>
        </authorList>
    </citation>
    <scope>NUCLEOTIDE SEQUENCE [LARGE SCALE GENOMIC DNA]</scope>
    <source>
        <strain evidence="2 3">FSL A5-0281</strain>
    </source>
</reference>
<dbReference type="GO" id="GO:0042802">
    <property type="term" value="F:identical protein binding"/>
    <property type="evidence" value="ECO:0007669"/>
    <property type="project" value="TreeGrafter"/>
</dbReference>
<dbReference type="GeneID" id="58718400"/>
<gene>
    <name evidence="2" type="ORF">EP57_13720</name>
</gene>
<dbReference type="RefSeq" id="WP_036087456.1">
    <property type="nucleotide sequence ID" value="NZ_CBCSHQ010000003.1"/>
</dbReference>
<dbReference type="STRING" id="1552123.EP57_13720"/>
<dbReference type="PANTHER" id="PTHR40448">
    <property type="entry name" value="TWO-COMPONENT SENSOR HISTIDINE KINASE"/>
    <property type="match status" value="1"/>
</dbReference>
<evidence type="ECO:0000256" key="1">
    <source>
        <dbReference type="SAM" id="Phobius"/>
    </source>
</evidence>
<dbReference type="PANTHER" id="PTHR40448:SF1">
    <property type="entry name" value="TWO-COMPONENT SENSOR HISTIDINE KINASE"/>
    <property type="match status" value="1"/>
</dbReference>
<dbReference type="eggNOG" id="COG3290">
    <property type="taxonomic scope" value="Bacteria"/>
</dbReference>
<name>A0A099W214_9LIST</name>
<feature type="transmembrane region" description="Helical" evidence="1">
    <location>
        <begin position="100"/>
        <end position="121"/>
    </location>
</feature>
<proteinExistence type="predicted"/>
<dbReference type="Proteomes" id="UP000029844">
    <property type="component" value="Unassembled WGS sequence"/>
</dbReference>
<keyword evidence="1" id="KW-1133">Transmembrane helix</keyword>
<keyword evidence="1" id="KW-0812">Transmembrane</keyword>
<sequence>MIEFIGIAVSQLLLLVLSVNIMTRNILTKLELVAVSIILSVFGTILLAHIQYFSLLFVLGLLTIVLKIKKVSWFMAITAPVLGQLVMIMSDYIIKIENNFFFIVCLAVLMILSSFALKSVLPKIENDYFILALLILTTIIFYMFIYAGSLYNFPKAITSIYTLIFATFILAIALTFIIITKISQKQLEIQKQQLELAQLEEYTTRMESLYASMNMFRHDYINILASLQGYIAQGDKTILESYFKETIAPLKNTFEAAEGEE</sequence>
<accession>A0A099W214</accession>
<evidence type="ECO:0008006" key="4">
    <source>
        <dbReference type="Google" id="ProtNLM"/>
    </source>
</evidence>
<protein>
    <recommendedName>
        <fullName evidence="4">SpoOB alpha-helical domain-containing protein</fullName>
    </recommendedName>
</protein>
<feature type="transmembrane region" description="Helical" evidence="1">
    <location>
        <begin position="73"/>
        <end position="94"/>
    </location>
</feature>
<feature type="transmembrane region" description="Helical" evidence="1">
    <location>
        <begin position="160"/>
        <end position="179"/>
    </location>
</feature>
<feature type="transmembrane region" description="Helical" evidence="1">
    <location>
        <begin position="128"/>
        <end position="148"/>
    </location>
</feature>
<evidence type="ECO:0000313" key="3">
    <source>
        <dbReference type="Proteomes" id="UP000029844"/>
    </source>
</evidence>
<keyword evidence="1" id="KW-0472">Membrane</keyword>
<evidence type="ECO:0000313" key="2">
    <source>
        <dbReference type="EMBL" id="KGL38987.1"/>
    </source>
</evidence>
<keyword evidence="3" id="KW-1185">Reference proteome</keyword>
<dbReference type="EMBL" id="JNFA01000028">
    <property type="protein sequence ID" value="KGL38987.1"/>
    <property type="molecule type" value="Genomic_DNA"/>
</dbReference>
<comment type="caution">
    <text evidence="2">The sequence shown here is derived from an EMBL/GenBank/DDBJ whole genome shotgun (WGS) entry which is preliminary data.</text>
</comment>
<organism evidence="2 3">
    <name type="scientific">Listeria booriae</name>
    <dbReference type="NCBI Taxonomy" id="1552123"/>
    <lineage>
        <taxon>Bacteria</taxon>
        <taxon>Bacillati</taxon>
        <taxon>Bacillota</taxon>
        <taxon>Bacilli</taxon>
        <taxon>Bacillales</taxon>
        <taxon>Listeriaceae</taxon>
        <taxon>Listeria</taxon>
    </lineage>
</organism>
<feature type="transmembrane region" description="Helical" evidence="1">
    <location>
        <begin position="34"/>
        <end position="66"/>
    </location>
</feature>
<dbReference type="AlphaFoldDB" id="A0A099W214"/>